<proteinExistence type="predicted"/>
<reference evidence="2" key="1">
    <citation type="submission" date="2022-11" db="UniProtKB">
        <authorList>
            <consortium name="WormBaseParasite"/>
        </authorList>
    </citation>
    <scope>IDENTIFICATION</scope>
</reference>
<dbReference type="AlphaFoldDB" id="A0A914VKM8"/>
<name>A0A914VKM8_9BILA</name>
<evidence type="ECO:0000313" key="2">
    <source>
        <dbReference type="WBParaSite" id="PSAMB.scaffold2091size25531.g16261.t1"/>
    </source>
</evidence>
<evidence type="ECO:0000313" key="1">
    <source>
        <dbReference type="Proteomes" id="UP000887566"/>
    </source>
</evidence>
<dbReference type="Proteomes" id="UP000887566">
    <property type="component" value="Unplaced"/>
</dbReference>
<organism evidence="1 2">
    <name type="scientific">Plectus sambesii</name>
    <dbReference type="NCBI Taxonomy" id="2011161"/>
    <lineage>
        <taxon>Eukaryota</taxon>
        <taxon>Metazoa</taxon>
        <taxon>Ecdysozoa</taxon>
        <taxon>Nematoda</taxon>
        <taxon>Chromadorea</taxon>
        <taxon>Plectida</taxon>
        <taxon>Plectina</taxon>
        <taxon>Plectoidea</taxon>
        <taxon>Plectidae</taxon>
        <taxon>Plectus</taxon>
    </lineage>
</organism>
<accession>A0A914VKM8</accession>
<protein>
    <submittedName>
        <fullName evidence="2">Uncharacterized protein</fullName>
    </submittedName>
</protein>
<dbReference type="WBParaSite" id="PSAMB.scaffold2091size25531.g16261.t1">
    <property type="protein sequence ID" value="PSAMB.scaffold2091size25531.g16261.t1"/>
    <property type="gene ID" value="PSAMB.scaffold2091size25531.g16261"/>
</dbReference>
<keyword evidence="1" id="KW-1185">Reference proteome</keyword>
<sequence length="271" mass="30100">MSLMKKGATITVYHKHEANKTLKIQVEESVAVGNPSLVGDADGIWSVPCDLTGFDASLNKSKKNKKKPIKIRFHADAFQKANKDLAFAKQMNAAGVKLLADLLGTAWSLEPPAKADPRLTHIKNLRQLLSETPIVTQSSTTVALTWLLKDKSLACDTIRSSVQCATNTDAKTAELRFIGRDDLNELLLLADVDEALVGSDCEVRADCLRWLLQKKVDKRTEEAQPKTRNLKPFRAWDTVRLGPSKDRLRTVSALLFASLAYYFSFPELYAL</sequence>